<organism evidence="6 7">
    <name type="scientific">Armillaria luteobubalina</name>
    <dbReference type="NCBI Taxonomy" id="153913"/>
    <lineage>
        <taxon>Eukaryota</taxon>
        <taxon>Fungi</taxon>
        <taxon>Dikarya</taxon>
        <taxon>Basidiomycota</taxon>
        <taxon>Agaricomycotina</taxon>
        <taxon>Agaricomycetes</taxon>
        <taxon>Agaricomycetidae</taxon>
        <taxon>Agaricales</taxon>
        <taxon>Marasmiineae</taxon>
        <taxon>Physalacriaceae</taxon>
        <taxon>Armillaria</taxon>
    </lineage>
</organism>
<dbReference type="Proteomes" id="UP001175228">
    <property type="component" value="Unassembled WGS sequence"/>
</dbReference>
<evidence type="ECO:0000256" key="3">
    <source>
        <dbReference type="PIRSR" id="PIRSR617939-1"/>
    </source>
</evidence>
<accession>A0AA39QIC4</accession>
<sequence length="158" mass="18322">MTETATFYFAYGSNLWREQMSFRCPENSFLGVALLKEWRWIINGRGYANVVPFKEAGDNVYGFLYKINAKDEDVLDVYEGVPTSYQKKTLPATLLGTDGKDDKIIHCLVYVDTERVLDNVPKEEYIERMNKGITDAVKEGVPKDYIDKYLRQYIPDKH</sequence>
<evidence type="ECO:0000256" key="1">
    <source>
        <dbReference type="ARBA" id="ARBA00012346"/>
    </source>
</evidence>
<evidence type="ECO:0000313" key="6">
    <source>
        <dbReference type="EMBL" id="KAK0503485.1"/>
    </source>
</evidence>
<proteinExistence type="predicted"/>
<evidence type="ECO:0000256" key="2">
    <source>
        <dbReference type="ARBA" id="ARBA00023239"/>
    </source>
</evidence>
<reference evidence="6" key="1">
    <citation type="submission" date="2023-06" db="EMBL/GenBank/DDBJ databases">
        <authorList>
            <consortium name="Lawrence Berkeley National Laboratory"/>
            <person name="Ahrendt S."/>
            <person name="Sahu N."/>
            <person name="Indic B."/>
            <person name="Wong-Bajracharya J."/>
            <person name="Merenyi Z."/>
            <person name="Ke H.-M."/>
            <person name="Monk M."/>
            <person name="Kocsube S."/>
            <person name="Drula E."/>
            <person name="Lipzen A."/>
            <person name="Balint B."/>
            <person name="Henrissat B."/>
            <person name="Andreopoulos B."/>
            <person name="Martin F.M."/>
            <person name="Harder C.B."/>
            <person name="Rigling D."/>
            <person name="Ford K.L."/>
            <person name="Foster G.D."/>
            <person name="Pangilinan J."/>
            <person name="Papanicolaou A."/>
            <person name="Barry K."/>
            <person name="LaButti K."/>
            <person name="Viragh M."/>
            <person name="Koriabine M."/>
            <person name="Yan M."/>
            <person name="Riley R."/>
            <person name="Champramary S."/>
            <person name="Plett K.L."/>
            <person name="Tsai I.J."/>
            <person name="Slot J."/>
            <person name="Sipos G."/>
            <person name="Plett J."/>
            <person name="Nagy L.G."/>
            <person name="Grigoriev I.V."/>
        </authorList>
    </citation>
    <scope>NUCLEOTIDE SEQUENCE</scope>
    <source>
        <strain evidence="6">HWK02</strain>
    </source>
</reference>
<keyword evidence="2" id="KW-0456">Lyase</keyword>
<dbReference type="CDD" id="cd06661">
    <property type="entry name" value="GGCT_like"/>
    <property type="match status" value="1"/>
</dbReference>
<dbReference type="InterPro" id="IPR009288">
    <property type="entry name" value="AIG2-like_dom"/>
</dbReference>
<protein>
    <recommendedName>
        <fullName evidence="1">gamma-glutamylcyclotransferase</fullName>
        <ecNumber evidence="1">4.3.2.9</ecNumber>
    </recommendedName>
</protein>
<dbReference type="SUPFAM" id="SSF110857">
    <property type="entry name" value="Gamma-glutamyl cyclotransferase-like"/>
    <property type="match status" value="1"/>
</dbReference>
<dbReference type="InterPro" id="IPR017939">
    <property type="entry name" value="G-Glutamylcylcotransferase"/>
</dbReference>
<comment type="caution">
    <text evidence="6">The sequence shown here is derived from an EMBL/GenBank/DDBJ whole genome shotgun (WGS) entry which is preliminary data.</text>
</comment>
<keyword evidence="7" id="KW-1185">Reference proteome</keyword>
<dbReference type="PANTHER" id="PTHR12935">
    <property type="entry name" value="GAMMA-GLUTAMYLCYCLOTRANSFERASE"/>
    <property type="match status" value="1"/>
</dbReference>
<dbReference type="Gene3D" id="3.10.490.10">
    <property type="entry name" value="Gamma-glutamyl cyclotransferase-like"/>
    <property type="match status" value="1"/>
</dbReference>
<dbReference type="InterPro" id="IPR013024">
    <property type="entry name" value="GGCT-like"/>
</dbReference>
<feature type="domain" description="Gamma-glutamylcyclotransferase AIG2-like" evidence="5">
    <location>
        <begin position="8"/>
        <end position="114"/>
    </location>
</feature>
<dbReference type="Pfam" id="PF06094">
    <property type="entry name" value="GGACT"/>
    <property type="match status" value="1"/>
</dbReference>
<gene>
    <name evidence="6" type="ORF">EDD18DRAFT_1306574</name>
</gene>
<feature type="binding site" evidence="4">
    <location>
        <begin position="8"/>
        <end position="13"/>
    </location>
    <ligand>
        <name>substrate</name>
    </ligand>
</feature>
<dbReference type="AlphaFoldDB" id="A0AA39QIC4"/>
<evidence type="ECO:0000259" key="5">
    <source>
        <dbReference type="Pfam" id="PF06094"/>
    </source>
</evidence>
<evidence type="ECO:0000256" key="4">
    <source>
        <dbReference type="PIRSR" id="PIRSR617939-2"/>
    </source>
</evidence>
<dbReference type="EMBL" id="JAUEPU010000004">
    <property type="protein sequence ID" value="KAK0503485.1"/>
    <property type="molecule type" value="Genomic_DNA"/>
</dbReference>
<dbReference type="InterPro" id="IPR036568">
    <property type="entry name" value="GGCT-like_sf"/>
</dbReference>
<name>A0AA39QIC4_9AGAR</name>
<dbReference type="GO" id="GO:0003839">
    <property type="term" value="F:gamma-glutamylcyclotransferase activity"/>
    <property type="evidence" value="ECO:0007669"/>
    <property type="project" value="UniProtKB-EC"/>
</dbReference>
<dbReference type="EC" id="4.3.2.9" evidence="1"/>
<feature type="active site" description="Proton acceptor" evidence="3">
    <location>
        <position position="79"/>
    </location>
</feature>
<dbReference type="PANTHER" id="PTHR12935:SF0">
    <property type="entry name" value="GAMMA-GLUTAMYLCYCLOTRANSFERASE"/>
    <property type="match status" value="1"/>
</dbReference>
<evidence type="ECO:0000313" key="7">
    <source>
        <dbReference type="Proteomes" id="UP001175228"/>
    </source>
</evidence>